<name>A0A830BBM9_9LAMI</name>
<keyword evidence="7" id="KW-1185">Reference proteome</keyword>
<dbReference type="GO" id="GO:0003735">
    <property type="term" value="F:structural constituent of ribosome"/>
    <property type="evidence" value="ECO:0007669"/>
    <property type="project" value="InterPro"/>
</dbReference>
<dbReference type="InterPro" id="IPR038716">
    <property type="entry name" value="P1/P2_N_sf"/>
</dbReference>
<comment type="function">
    <text evidence="1">Plays an important role in the elongation step of protein synthesis.</text>
</comment>
<evidence type="ECO:0000256" key="1">
    <source>
        <dbReference type="ARBA" id="ARBA00003362"/>
    </source>
</evidence>
<comment type="similarity">
    <text evidence="2">Belongs to the eukaryotic ribosomal protein P1/P2 family.</text>
</comment>
<dbReference type="GO" id="GO:0002182">
    <property type="term" value="P:cytoplasmic translational elongation"/>
    <property type="evidence" value="ECO:0007669"/>
    <property type="project" value="InterPro"/>
</dbReference>
<dbReference type="EMBL" id="BMAC01000038">
    <property type="protein sequence ID" value="GFP82174.1"/>
    <property type="molecule type" value="Genomic_DNA"/>
</dbReference>
<dbReference type="OrthoDB" id="1227494at2759"/>
<keyword evidence="5" id="KW-0687">Ribonucleoprotein</keyword>
<comment type="caution">
    <text evidence="6">The sequence shown here is derived from an EMBL/GenBank/DDBJ whole genome shotgun (WGS) entry which is preliminary data.</text>
</comment>
<dbReference type="Proteomes" id="UP000653305">
    <property type="component" value="Unassembled WGS sequence"/>
</dbReference>
<dbReference type="Gene3D" id="1.10.10.1410">
    <property type="match status" value="1"/>
</dbReference>
<dbReference type="PANTHER" id="PTHR21141">
    <property type="entry name" value="60S ACIDIC RIBOSOMAL PROTEIN FAMILY MEMBER"/>
    <property type="match status" value="1"/>
</dbReference>
<dbReference type="GO" id="GO:0022625">
    <property type="term" value="C:cytosolic large ribosomal subunit"/>
    <property type="evidence" value="ECO:0007669"/>
    <property type="project" value="InterPro"/>
</dbReference>
<protein>
    <submittedName>
        <fullName evidence="6">60S acidic ribosomal protein p2</fullName>
    </submittedName>
</protein>
<dbReference type="CDD" id="cd05833">
    <property type="entry name" value="Ribosomal_P2"/>
    <property type="match status" value="1"/>
</dbReference>
<evidence type="ECO:0000256" key="4">
    <source>
        <dbReference type="ARBA" id="ARBA00022980"/>
    </source>
</evidence>
<dbReference type="Pfam" id="PF00428">
    <property type="entry name" value="Ribosomal_60s"/>
    <property type="match status" value="1"/>
</dbReference>
<evidence type="ECO:0000256" key="2">
    <source>
        <dbReference type="ARBA" id="ARBA00005436"/>
    </source>
</evidence>
<dbReference type="InterPro" id="IPR027534">
    <property type="entry name" value="Ribosomal_P1/P2"/>
</dbReference>
<evidence type="ECO:0000313" key="7">
    <source>
        <dbReference type="Proteomes" id="UP000653305"/>
    </source>
</evidence>
<dbReference type="FunFam" id="1.10.10.1410:FF:000002">
    <property type="entry name" value="60S acidic ribosomal protein P2"/>
    <property type="match status" value="1"/>
</dbReference>
<comment type="subunit">
    <text evidence="3">P1 and P2 exist as dimers at the large ribosomal subunit.</text>
</comment>
<evidence type="ECO:0000313" key="6">
    <source>
        <dbReference type="EMBL" id="GFP82174.1"/>
    </source>
</evidence>
<organism evidence="6 7">
    <name type="scientific">Phtheirospermum japonicum</name>
    <dbReference type="NCBI Taxonomy" id="374723"/>
    <lineage>
        <taxon>Eukaryota</taxon>
        <taxon>Viridiplantae</taxon>
        <taxon>Streptophyta</taxon>
        <taxon>Embryophyta</taxon>
        <taxon>Tracheophyta</taxon>
        <taxon>Spermatophyta</taxon>
        <taxon>Magnoliopsida</taxon>
        <taxon>eudicotyledons</taxon>
        <taxon>Gunneridae</taxon>
        <taxon>Pentapetalae</taxon>
        <taxon>asterids</taxon>
        <taxon>lamiids</taxon>
        <taxon>Lamiales</taxon>
        <taxon>Orobanchaceae</taxon>
        <taxon>Orobanchaceae incertae sedis</taxon>
        <taxon>Phtheirospermum</taxon>
    </lineage>
</organism>
<evidence type="ECO:0000256" key="3">
    <source>
        <dbReference type="ARBA" id="ARBA00011266"/>
    </source>
</evidence>
<dbReference type="PANTHER" id="PTHR21141:SF5">
    <property type="entry name" value="LARGE RIBOSOMAL SUBUNIT PROTEIN P2"/>
    <property type="match status" value="1"/>
</dbReference>
<dbReference type="AlphaFoldDB" id="A0A830BBM9"/>
<dbReference type="HAMAP" id="MF_01478">
    <property type="entry name" value="Ribosomal_L12_arch"/>
    <property type="match status" value="1"/>
</dbReference>
<accession>A0A830BBM9</accession>
<sequence>MKVITAYLLAVLGSNTSPSAEDLTKLLGSVGVDAEEEQIELLMSQVKGNDITELIACGREKLASVPAGGGAVVVAAPTGGAGGGEPTAAAIHPGWTVIWNEEVANHRQGTLMAAIRGYLHRFY</sequence>
<evidence type="ECO:0000256" key="5">
    <source>
        <dbReference type="ARBA" id="ARBA00023274"/>
    </source>
</evidence>
<dbReference type="InterPro" id="IPR044076">
    <property type="entry name" value="Ribosomal_P2"/>
</dbReference>
<gene>
    <name evidence="6" type="ORF">PHJA_000360700</name>
</gene>
<keyword evidence="4 6" id="KW-0689">Ribosomal protein</keyword>
<reference evidence="6" key="1">
    <citation type="submission" date="2020-07" db="EMBL/GenBank/DDBJ databases">
        <title>Ethylene signaling mediates host invasion by parasitic plants.</title>
        <authorList>
            <person name="Yoshida S."/>
        </authorList>
    </citation>
    <scope>NUCLEOTIDE SEQUENCE</scope>
    <source>
        <strain evidence="6">Okayama</strain>
    </source>
</reference>
<proteinExistence type="inferred from homology"/>